<dbReference type="AlphaFoldDB" id="A0A0L0D1S7"/>
<feature type="compositionally biased region" description="Low complexity" evidence="1">
    <location>
        <begin position="159"/>
        <end position="178"/>
    </location>
</feature>
<evidence type="ECO:0000313" key="2">
    <source>
        <dbReference type="EMBL" id="KNC46314.1"/>
    </source>
</evidence>
<keyword evidence="3" id="KW-1185">Reference proteome</keyword>
<sequence length="717" mass="74192">MNDHGREARGMAITRHHVRSAAEAAVWAAQAHMPAGSSAPIDLDSAVAALPTTDPQFHALSITRVLRARLDASLGPLVEAALLDALPHLAAAGEPGGDPSVDADATAILARRFAESETVAALAAAAAADTAAAVARVRFELAAAGGRASPHPPGTGLVLPARRGSSASPSLASESDASSDFTSARSMASCFSLGPLMPYDELEPLTALLAALADHPGSLPGERHLAALSKLESFAPNDLLAAPCWPNLISALDAVLASADLAYAHRGLGLVARLWPGAERSQRSSLFEGVAKAAARVLRSHHEPILLSDLAATLVRHARRGLDSPQQAPSLPLLFLLACVHLVLQLAVTMPDALPGHMPLASELEQVLASFVFLLRSSNPDADVRGDDLLALLDPKASWLRAWRSVLPTADALAQSAASLQPWLDTLVGRLGDSSRLDGLPRHGLVSLAELRLAYDASVLSELATSVRTRCLCGSGPEALTVLARSLAHAISAPTSFAAQVVSQALGNVVCALPPSDVVQDESSWIVPLLAALETCSRPSARNVIALPLAAAVRAHSKLPERVMDSLWAVPAVEPLTHALLSAEGGEAHVARVSHWLATAELNSIWIDRVWVASGLSASLCAALATESARSARSLVADAAAATTTAAFTRQIAAATLATPSFSPAGGSSSDGPQIHGELWAALKAWISAPVLAAELVARGVDATLVTLADSFPKRGR</sequence>
<dbReference type="EMBL" id="GL349442">
    <property type="protein sequence ID" value="KNC46314.1"/>
    <property type="molecule type" value="Genomic_DNA"/>
</dbReference>
<reference evidence="2 3" key="1">
    <citation type="submission" date="2010-05" db="EMBL/GenBank/DDBJ databases">
        <title>The Genome Sequence of Thecamonas trahens ATCC 50062.</title>
        <authorList>
            <consortium name="The Broad Institute Genome Sequencing Platform"/>
            <person name="Russ C."/>
            <person name="Cuomo C."/>
            <person name="Shea T."/>
            <person name="Young S.K."/>
            <person name="Zeng Q."/>
            <person name="Koehrsen M."/>
            <person name="Haas B."/>
            <person name="Borodovsky M."/>
            <person name="Guigo R."/>
            <person name="Alvarado L."/>
            <person name="Berlin A."/>
            <person name="Bochicchio J."/>
            <person name="Borenstein D."/>
            <person name="Chapman S."/>
            <person name="Chen Z."/>
            <person name="Freedman E."/>
            <person name="Gellesch M."/>
            <person name="Goldberg J."/>
            <person name="Griggs A."/>
            <person name="Gujja S."/>
            <person name="Heilman E."/>
            <person name="Heiman D."/>
            <person name="Hepburn T."/>
            <person name="Howarth C."/>
            <person name="Jen D."/>
            <person name="Larson L."/>
            <person name="Mehta T."/>
            <person name="Park D."/>
            <person name="Pearson M."/>
            <person name="Roberts A."/>
            <person name="Saif S."/>
            <person name="Shenoy N."/>
            <person name="Sisk P."/>
            <person name="Stolte C."/>
            <person name="Sykes S."/>
            <person name="Thomson T."/>
            <person name="Walk T."/>
            <person name="White J."/>
            <person name="Yandava C."/>
            <person name="Burger G."/>
            <person name="Gray M.W."/>
            <person name="Holland P.W.H."/>
            <person name="King N."/>
            <person name="Lang F.B.F."/>
            <person name="Roger A.J."/>
            <person name="Ruiz-Trillo I."/>
            <person name="Lander E."/>
            <person name="Nusbaum C."/>
        </authorList>
    </citation>
    <scope>NUCLEOTIDE SEQUENCE [LARGE SCALE GENOMIC DNA]</scope>
    <source>
        <strain evidence="2 3">ATCC 50062</strain>
    </source>
</reference>
<evidence type="ECO:0000313" key="3">
    <source>
        <dbReference type="Proteomes" id="UP000054408"/>
    </source>
</evidence>
<gene>
    <name evidence="2" type="ORF">AMSG_02765</name>
</gene>
<accession>A0A0L0D1S7</accession>
<dbReference type="RefSeq" id="XP_013760607.1">
    <property type="nucleotide sequence ID" value="XM_013905153.1"/>
</dbReference>
<protein>
    <submittedName>
        <fullName evidence="2">Uncharacterized protein</fullName>
    </submittedName>
</protein>
<dbReference type="GeneID" id="25562418"/>
<dbReference type="Proteomes" id="UP000054408">
    <property type="component" value="Unassembled WGS sequence"/>
</dbReference>
<organism evidence="2 3">
    <name type="scientific">Thecamonas trahens ATCC 50062</name>
    <dbReference type="NCBI Taxonomy" id="461836"/>
    <lineage>
        <taxon>Eukaryota</taxon>
        <taxon>Apusozoa</taxon>
        <taxon>Apusomonadida</taxon>
        <taxon>Apusomonadidae</taxon>
        <taxon>Thecamonas</taxon>
    </lineage>
</organism>
<evidence type="ECO:0000256" key="1">
    <source>
        <dbReference type="SAM" id="MobiDB-lite"/>
    </source>
</evidence>
<proteinExistence type="predicted"/>
<feature type="region of interest" description="Disordered" evidence="1">
    <location>
        <begin position="145"/>
        <end position="178"/>
    </location>
</feature>
<name>A0A0L0D1S7_THETB</name>